<reference evidence="12 13" key="1">
    <citation type="submission" date="2021-03" db="EMBL/GenBank/DDBJ databases">
        <title>Enterococcal diversity collection.</title>
        <authorList>
            <person name="Gilmore M.S."/>
            <person name="Schwartzman J."/>
            <person name="Van Tyne D."/>
            <person name="Martin M."/>
            <person name="Earl A.M."/>
            <person name="Manson A.L."/>
            <person name="Straub T."/>
            <person name="Salamzade R."/>
            <person name="Saavedra J."/>
            <person name="Lebreton F."/>
            <person name="Prichula J."/>
            <person name="Schaufler K."/>
            <person name="Gaca A."/>
            <person name="Sgardioli B."/>
            <person name="Wagenaar J."/>
            <person name="Strong T."/>
        </authorList>
    </citation>
    <scope>NUCLEOTIDE SEQUENCE [LARGE SCALE GENOMIC DNA]</scope>
    <source>
        <strain evidence="12 13">DIV0080</strain>
    </source>
</reference>
<evidence type="ECO:0000256" key="6">
    <source>
        <dbReference type="ARBA" id="ARBA00022679"/>
    </source>
</evidence>
<evidence type="ECO:0000256" key="8">
    <source>
        <dbReference type="ARBA" id="ARBA00023192"/>
    </source>
</evidence>
<comment type="similarity">
    <text evidence="3 10">Belongs to the cysteine synthase/cystathionine beta-synthase family.</text>
</comment>
<feature type="domain" description="Tryptophan synthase beta chain-like PALP" evidence="11">
    <location>
        <begin position="8"/>
        <end position="292"/>
    </location>
</feature>
<name>A0ABS3HR60_9ENTE</name>
<evidence type="ECO:0000256" key="10">
    <source>
        <dbReference type="RuleBase" id="RU003985"/>
    </source>
</evidence>
<evidence type="ECO:0000256" key="1">
    <source>
        <dbReference type="ARBA" id="ARBA00001933"/>
    </source>
</evidence>
<dbReference type="InterPro" id="IPR001216">
    <property type="entry name" value="P-phosphate_BS"/>
</dbReference>
<accession>A0ABS3HR60</accession>
<dbReference type="PANTHER" id="PTHR10314">
    <property type="entry name" value="CYSTATHIONINE BETA-SYNTHASE"/>
    <property type="match status" value="1"/>
</dbReference>
<dbReference type="EMBL" id="JAFLVX010000012">
    <property type="protein sequence ID" value="MBO0476249.1"/>
    <property type="molecule type" value="Genomic_DNA"/>
</dbReference>
<dbReference type="RefSeq" id="WP_206965199.1">
    <property type="nucleotide sequence ID" value="NZ_JAFLVX010000012.1"/>
</dbReference>
<dbReference type="SUPFAM" id="SSF53686">
    <property type="entry name" value="Tryptophan synthase beta subunit-like PLP-dependent enzymes"/>
    <property type="match status" value="1"/>
</dbReference>
<keyword evidence="5 10" id="KW-0028">Amino-acid biosynthesis</keyword>
<organism evidence="12 13">
    <name type="scientific">Candidatus Vagococcus giribetii</name>
    <dbReference type="NCBI Taxonomy" id="2230876"/>
    <lineage>
        <taxon>Bacteria</taxon>
        <taxon>Bacillati</taxon>
        <taxon>Bacillota</taxon>
        <taxon>Bacilli</taxon>
        <taxon>Lactobacillales</taxon>
        <taxon>Enterococcaceae</taxon>
        <taxon>Vagococcus</taxon>
    </lineage>
</organism>
<comment type="catalytic activity">
    <reaction evidence="9 10">
        <text>O-acetyl-L-serine + hydrogen sulfide = L-cysteine + acetate</text>
        <dbReference type="Rhea" id="RHEA:14829"/>
        <dbReference type="ChEBI" id="CHEBI:29919"/>
        <dbReference type="ChEBI" id="CHEBI:30089"/>
        <dbReference type="ChEBI" id="CHEBI:35235"/>
        <dbReference type="ChEBI" id="CHEBI:58340"/>
        <dbReference type="EC" id="2.5.1.47"/>
    </reaction>
</comment>
<comment type="pathway">
    <text evidence="2">Amino-acid biosynthesis; L-cysteine biosynthesis; L-cysteine from L-serine: step 2/2.</text>
</comment>
<dbReference type="InterPro" id="IPR005859">
    <property type="entry name" value="CysK"/>
</dbReference>
<evidence type="ECO:0000313" key="13">
    <source>
        <dbReference type="Proteomes" id="UP000664857"/>
    </source>
</evidence>
<sequence>MSKIISNVSQLVGNTPILKLKGPEESANVFVKLEFFNPGGSVKDRIALGMIEDAEEKGLLKPGATIIEPTSGNTGIGLAMIGATKGYHVILVMPDTMTVERQKLMKAYGAEVMLTPGAEGMTGSIKLAEELAEKNGYYLTRQFDNPANPATHEKTTAKEIIDAFEGEKIDAFIAGVGTGGTLTGVGHELRKVYPDIKIYAVEPNETEILRGGVHAPHRVQGIGAGFVPTILDTEVYDGVIGVPSQDALDTARYMGKSDGILVGGSAGAVIFAARQLAEELGPNKNVVTLAPDNGERYLSTNLYSFDN</sequence>
<dbReference type="Pfam" id="PF00291">
    <property type="entry name" value="PALP"/>
    <property type="match status" value="1"/>
</dbReference>
<gene>
    <name evidence="12" type="primary">cysK</name>
    <name evidence="12" type="ORF">DOK76_04150</name>
</gene>
<proteinExistence type="inferred from homology"/>
<evidence type="ECO:0000256" key="5">
    <source>
        <dbReference type="ARBA" id="ARBA00022605"/>
    </source>
</evidence>
<dbReference type="GO" id="GO:0004124">
    <property type="term" value="F:cysteine synthase activity"/>
    <property type="evidence" value="ECO:0007669"/>
    <property type="project" value="UniProtKB-EC"/>
</dbReference>
<dbReference type="Gene3D" id="3.40.50.1100">
    <property type="match status" value="2"/>
</dbReference>
<evidence type="ECO:0000313" key="12">
    <source>
        <dbReference type="EMBL" id="MBO0476249.1"/>
    </source>
</evidence>
<dbReference type="Proteomes" id="UP000664857">
    <property type="component" value="Unassembled WGS sequence"/>
</dbReference>
<dbReference type="InterPro" id="IPR050214">
    <property type="entry name" value="Cys_Synth/Cystath_Beta-Synth"/>
</dbReference>
<dbReference type="CDD" id="cd01561">
    <property type="entry name" value="CBS_like"/>
    <property type="match status" value="1"/>
</dbReference>
<evidence type="ECO:0000256" key="7">
    <source>
        <dbReference type="ARBA" id="ARBA00022898"/>
    </source>
</evidence>
<dbReference type="PROSITE" id="PS00901">
    <property type="entry name" value="CYS_SYNTHASE"/>
    <property type="match status" value="1"/>
</dbReference>
<keyword evidence="8 10" id="KW-0198">Cysteine biosynthesis</keyword>
<evidence type="ECO:0000256" key="9">
    <source>
        <dbReference type="ARBA" id="ARBA00047931"/>
    </source>
</evidence>
<comment type="caution">
    <text evidence="12">The sequence shown here is derived from an EMBL/GenBank/DDBJ whole genome shotgun (WGS) entry which is preliminary data.</text>
</comment>
<evidence type="ECO:0000259" key="11">
    <source>
        <dbReference type="Pfam" id="PF00291"/>
    </source>
</evidence>
<evidence type="ECO:0000256" key="2">
    <source>
        <dbReference type="ARBA" id="ARBA00004962"/>
    </source>
</evidence>
<dbReference type="EC" id="2.5.1.47" evidence="4 10"/>
<protein>
    <recommendedName>
        <fullName evidence="4 10">Cysteine synthase</fullName>
        <ecNumber evidence="4 10">2.5.1.47</ecNumber>
    </recommendedName>
</protein>
<evidence type="ECO:0000256" key="3">
    <source>
        <dbReference type="ARBA" id="ARBA00007103"/>
    </source>
</evidence>
<comment type="cofactor">
    <cofactor evidence="1 10">
        <name>pyridoxal 5'-phosphate</name>
        <dbReference type="ChEBI" id="CHEBI:597326"/>
    </cofactor>
</comment>
<dbReference type="InterPro" id="IPR001926">
    <property type="entry name" value="TrpB-like_PALP"/>
</dbReference>
<dbReference type="NCBIfam" id="TIGR01136">
    <property type="entry name" value="cysKM"/>
    <property type="match status" value="1"/>
</dbReference>
<keyword evidence="6 10" id="KW-0808">Transferase</keyword>
<dbReference type="InterPro" id="IPR005856">
    <property type="entry name" value="Cys_synth"/>
</dbReference>
<dbReference type="NCBIfam" id="TIGR01139">
    <property type="entry name" value="cysK"/>
    <property type="match status" value="1"/>
</dbReference>
<evidence type="ECO:0000256" key="4">
    <source>
        <dbReference type="ARBA" id="ARBA00012681"/>
    </source>
</evidence>
<dbReference type="InterPro" id="IPR036052">
    <property type="entry name" value="TrpB-like_PALP_sf"/>
</dbReference>
<keyword evidence="13" id="KW-1185">Reference proteome</keyword>
<keyword evidence="7 10" id="KW-0663">Pyridoxal phosphate</keyword>